<dbReference type="InterPro" id="IPR008753">
    <property type="entry name" value="Peptidase_M13_N"/>
</dbReference>
<dbReference type="CDD" id="cd08662">
    <property type="entry name" value="M13"/>
    <property type="match status" value="1"/>
</dbReference>
<dbReference type="PANTHER" id="PTHR11733:SF240">
    <property type="entry name" value="GH14155P-RELATED"/>
    <property type="match status" value="1"/>
</dbReference>
<dbReference type="InterPro" id="IPR000718">
    <property type="entry name" value="Peptidase_M13"/>
</dbReference>
<dbReference type="Proteomes" id="UP001159427">
    <property type="component" value="Unassembled WGS sequence"/>
</dbReference>
<dbReference type="Pfam" id="PF05649">
    <property type="entry name" value="Peptidase_M13_N"/>
    <property type="match status" value="1"/>
</dbReference>
<evidence type="ECO:0000256" key="3">
    <source>
        <dbReference type="ARBA" id="ARBA00022723"/>
    </source>
</evidence>
<dbReference type="Gene3D" id="1.10.1380.10">
    <property type="entry name" value="Neutral endopeptidase , domain2"/>
    <property type="match status" value="1"/>
</dbReference>
<keyword evidence="2" id="KW-0645">Protease</keyword>
<evidence type="ECO:0000256" key="1">
    <source>
        <dbReference type="ARBA" id="ARBA00001947"/>
    </source>
</evidence>
<accession>A0ABN8MC83</accession>
<dbReference type="SUPFAM" id="SSF55486">
    <property type="entry name" value="Metalloproteases ('zincins'), catalytic domain"/>
    <property type="match status" value="1"/>
</dbReference>
<dbReference type="InterPro" id="IPR024079">
    <property type="entry name" value="MetalloPept_cat_dom_sf"/>
</dbReference>
<comment type="caution">
    <text evidence="10">The sequence shown here is derived from an EMBL/GenBank/DDBJ whole genome shotgun (WGS) entry which is preliminary data.</text>
</comment>
<keyword evidence="7" id="KW-0472">Membrane</keyword>
<keyword evidence="11" id="KW-1185">Reference proteome</keyword>
<keyword evidence="7" id="KW-1133">Transmembrane helix</keyword>
<dbReference type="Pfam" id="PF01431">
    <property type="entry name" value="Peptidase_M13"/>
    <property type="match status" value="1"/>
</dbReference>
<dbReference type="InterPro" id="IPR042089">
    <property type="entry name" value="Peptidase_M13_dom_2"/>
</dbReference>
<evidence type="ECO:0000256" key="4">
    <source>
        <dbReference type="ARBA" id="ARBA00022801"/>
    </source>
</evidence>
<dbReference type="PROSITE" id="PS51885">
    <property type="entry name" value="NEPRILYSIN"/>
    <property type="match status" value="1"/>
</dbReference>
<evidence type="ECO:0000259" key="8">
    <source>
        <dbReference type="Pfam" id="PF01431"/>
    </source>
</evidence>
<evidence type="ECO:0000256" key="5">
    <source>
        <dbReference type="ARBA" id="ARBA00022833"/>
    </source>
</evidence>
<evidence type="ECO:0000259" key="9">
    <source>
        <dbReference type="Pfam" id="PF05649"/>
    </source>
</evidence>
<evidence type="ECO:0000256" key="2">
    <source>
        <dbReference type="ARBA" id="ARBA00022670"/>
    </source>
</evidence>
<dbReference type="PANTHER" id="PTHR11733">
    <property type="entry name" value="ZINC METALLOPROTEASE FAMILY M13 NEPRILYSIN-RELATED"/>
    <property type="match status" value="1"/>
</dbReference>
<feature type="transmembrane region" description="Helical" evidence="7">
    <location>
        <begin position="25"/>
        <end position="51"/>
    </location>
</feature>
<evidence type="ECO:0008006" key="12">
    <source>
        <dbReference type="Google" id="ProtNLM"/>
    </source>
</evidence>
<evidence type="ECO:0000313" key="10">
    <source>
        <dbReference type="EMBL" id="CAH3025981.1"/>
    </source>
</evidence>
<dbReference type="EMBL" id="CALNXI010000382">
    <property type="protein sequence ID" value="CAH3025981.1"/>
    <property type="molecule type" value="Genomic_DNA"/>
</dbReference>
<keyword evidence="7" id="KW-0812">Transmembrane</keyword>
<comment type="cofactor">
    <cofactor evidence="1">
        <name>Zn(2+)</name>
        <dbReference type="ChEBI" id="CHEBI:29105"/>
    </cofactor>
</comment>
<proteinExistence type="predicted"/>
<reference evidence="10 11" key="1">
    <citation type="submission" date="2022-05" db="EMBL/GenBank/DDBJ databases">
        <authorList>
            <consortium name="Genoscope - CEA"/>
            <person name="William W."/>
        </authorList>
    </citation>
    <scope>NUCLEOTIDE SEQUENCE [LARGE SCALE GENOMIC DNA]</scope>
</reference>
<sequence>MKRFEEETASSSTVEFKSKRRGRPVCWIIILAVATFVFLVLSIVFITLFALEKSKSTETSPTSPVSGQKYCGTRACLETSLETLKQLNQSADPCTDFYEYACGGWEDDNALEPGETSVTGFSIIREKSFNVLKEALANAEKNYSDNEAVMKTVKFYNVCLDEASVNRRGDAPLKDLIDRMGGWNVTGNMTPLSTMNIAQRIGKITSELFIKPFINVKVFYDPHDSSKHIIQLAPGELGMNKAYYTKNSSDYWAVRDAYKTYMKKVAKLLGGGPDSDKQMMKVFELERQLAGLDKDAEASNIIETLKKYLPAGVATLELRTTLDQVSRLSKIEIKEIVELIDAVFARQRRKFKTDEKIVAYPTSYYIRLFDFYQNLTKHDPVVFVNYIMWTVIHKFRMFMPQAYQDAYNDYITVLLGNKTRHRWKECITKMQSVFGMPLGLLFVDAAFDEQSKKTITKMTRLMKDEFFKRLDTLAWMSDYSKAKAREKGLAIQESIGYPSYIKDPEKLAAKIKGLTVGDKLFENVVSAYTFTADEAHGSLDKPVDKEKWFLGPSVVNGYYAPRQNRIVFLAAILQPPFYNPRAPSYLNFGGIGMVIGHEITHGFDSTGRLFDKDGNINSWFSDLTTLGYIQRQNCLAKQYSEFEVYGRKINGTLTINENIADNGGIKLAFEAYKTSVKNEGTEGTLPGVGLTEDQLFFIGFARPWCSLYKKKAAYVQLETDNHSFPKYRIIGTLHNYEKFSEAFNCKPGSPMNPVKKCSLW</sequence>
<keyword evidence="3" id="KW-0479">Metal-binding</keyword>
<organism evidence="10 11">
    <name type="scientific">Porites evermanni</name>
    <dbReference type="NCBI Taxonomy" id="104178"/>
    <lineage>
        <taxon>Eukaryota</taxon>
        <taxon>Metazoa</taxon>
        <taxon>Cnidaria</taxon>
        <taxon>Anthozoa</taxon>
        <taxon>Hexacorallia</taxon>
        <taxon>Scleractinia</taxon>
        <taxon>Fungiina</taxon>
        <taxon>Poritidae</taxon>
        <taxon>Porites</taxon>
    </lineage>
</organism>
<keyword evidence="6" id="KW-0482">Metalloprotease</keyword>
<gene>
    <name evidence="10" type="ORF">PEVE_00027752</name>
</gene>
<feature type="domain" description="Peptidase M13 C-terminal" evidence="8">
    <location>
        <begin position="556"/>
        <end position="759"/>
    </location>
</feature>
<dbReference type="PRINTS" id="PR00786">
    <property type="entry name" value="NEPRILYSIN"/>
</dbReference>
<evidence type="ECO:0000313" key="11">
    <source>
        <dbReference type="Proteomes" id="UP001159427"/>
    </source>
</evidence>
<dbReference type="Gene3D" id="3.40.390.10">
    <property type="entry name" value="Collagenase (Catalytic Domain)"/>
    <property type="match status" value="1"/>
</dbReference>
<evidence type="ECO:0000256" key="7">
    <source>
        <dbReference type="SAM" id="Phobius"/>
    </source>
</evidence>
<keyword evidence="4" id="KW-0378">Hydrolase</keyword>
<feature type="domain" description="Peptidase M13 N-terminal" evidence="9">
    <location>
        <begin position="93"/>
        <end position="498"/>
    </location>
</feature>
<evidence type="ECO:0000256" key="6">
    <source>
        <dbReference type="ARBA" id="ARBA00023049"/>
    </source>
</evidence>
<name>A0ABN8MC83_9CNID</name>
<dbReference type="InterPro" id="IPR018497">
    <property type="entry name" value="Peptidase_M13_C"/>
</dbReference>
<protein>
    <recommendedName>
        <fullName evidence="12">Endothelin-converting enzyme 1</fullName>
    </recommendedName>
</protein>
<keyword evidence="5" id="KW-0862">Zinc</keyword>